<dbReference type="Pfam" id="PF01179">
    <property type="entry name" value="Cu_amine_oxid"/>
    <property type="match status" value="1"/>
</dbReference>
<evidence type="ECO:0000256" key="2">
    <source>
        <dbReference type="RuleBase" id="RU000672"/>
    </source>
</evidence>
<dbReference type="PANTHER" id="PTHR10638">
    <property type="entry name" value="COPPER AMINE OXIDASE"/>
    <property type="match status" value="1"/>
</dbReference>
<dbReference type="InterPro" id="IPR000269">
    <property type="entry name" value="Cu_amine_oxidase"/>
</dbReference>
<sequence length="145" mass="16125">MVSLKPLADCPPNAAFFDAYYAAQDGKPVQISNAICVFQKHAGDIMWRHTEMEIPNHPTITEVRQDVSLVVRIVSTVGNYDYIIDWEFKPSGSIKLGVGLTGILGIKGTSYTHVDEIKEDDAFGTLLADNSIEWKECRSYGELET</sequence>
<comment type="cofactor">
    <cofactor evidence="2">
        <name>Cu cation</name>
        <dbReference type="ChEBI" id="CHEBI:23378"/>
    </cofactor>
    <text evidence="2">Contains 1 topaquinone per subunit.</text>
</comment>
<evidence type="ECO:0000313" key="5">
    <source>
        <dbReference type="Proteomes" id="UP000634136"/>
    </source>
</evidence>
<name>A0A834W332_9FABA</name>
<keyword evidence="2" id="KW-0479">Metal-binding</keyword>
<dbReference type="PROSITE" id="PS01164">
    <property type="entry name" value="COPPER_AMINE_OXID_1"/>
    <property type="match status" value="1"/>
</dbReference>
<feature type="domain" description="Copper amine oxidase catalytic" evidence="3">
    <location>
        <begin position="2"/>
        <end position="130"/>
    </location>
</feature>
<dbReference type="Gene3D" id="2.70.98.20">
    <property type="entry name" value="Copper amine oxidase, catalytic domain"/>
    <property type="match status" value="1"/>
</dbReference>
<keyword evidence="5" id="KW-1185">Reference proteome</keyword>
<keyword evidence="1 2" id="KW-0801">TPQ</keyword>
<dbReference type="GO" id="GO:0008131">
    <property type="term" value="F:primary methylamine oxidase activity"/>
    <property type="evidence" value="ECO:0007669"/>
    <property type="project" value="InterPro"/>
</dbReference>
<keyword evidence="2" id="KW-0186">Copper</keyword>
<dbReference type="SUPFAM" id="SSF49998">
    <property type="entry name" value="Amine oxidase catalytic domain"/>
    <property type="match status" value="1"/>
</dbReference>
<dbReference type="InterPro" id="IPR015798">
    <property type="entry name" value="Cu_amine_oxidase_C"/>
</dbReference>
<comment type="similarity">
    <text evidence="2">Belongs to the copper/topaquinone oxidase family.</text>
</comment>
<dbReference type="InterPro" id="IPR036460">
    <property type="entry name" value="Cu_amine_oxidase_C_sf"/>
</dbReference>
<comment type="caution">
    <text evidence="4">The sequence shown here is derived from an EMBL/GenBank/DDBJ whole genome shotgun (WGS) entry which is preliminary data.</text>
</comment>
<dbReference type="Proteomes" id="UP000634136">
    <property type="component" value="Unassembled WGS sequence"/>
</dbReference>
<comment type="PTM">
    <text evidence="1 2">Topaquinone (TPQ) is generated by copper-dependent autoxidation of a specific tyrosyl residue.</text>
</comment>
<dbReference type="InterPro" id="IPR049948">
    <property type="entry name" value="Cu_Am_ox_TPQ-bd"/>
</dbReference>
<dbReference type="EC" id="1.4.3.-" evidence="2"/>
<dbReference type="EMBL" id="JAAIUW010000013">
    <property type="protein sequence ID" value="KAF7802534.1"/>
    <property type="molecule type" value="Genomic_DNA"/>
</dbReference>
<evidence type="ECO:0000256" key="1">
    <source>
        <dbReference type="PIRSR" id="PIRSR600269-51"/>
    </source>
</evidence>
<dbReference type="AlphaFoldDB" id="A0A834W332"/>
<protein>
    <recommendedName>
        <fullName evidence="2">Amine oxidase</fullName>
        <ecNumber evidence="2">1.4.3.-</ecNumber>
    </recommendedName>
</protein>
<dbReference type="GO" id="GO:0005507">
    <property type="term" value="F:copper ion binding"/>
    <property type="evidence" value="ECO:0007669"/>
    <property type="project" value="InterPro"/>
</dbReference>
<dbReference type="OrthoDB" id="1923381at2759"/>
<reference evidence="4" key="1">
    <citation type="submission" date="2020-09" db="EMBL/GenBank/DDBJ databases">
        <title>Genome-Enabled Discovery of Anthraquinone Biosynthesis in Senna tora.</title>
        <authorList>
            <person name="Kang S.-H."/>
            <person name="Pandey R.P."/>
            <person name="Lee C.-M."/>
            <person name="Sim J.-S."/>
            <person name="Jeong J.-T."/>
            <person name="Choi B.-S."/>
            <person name="Jung M."/>
            <person name="Ginzburg D."/>
            <person name="Zhao K."/>
            <person name="Won S.Y."/>
            <person name="Oh T.-J."/>
            <person name="Yu Y."/>
            <person name="Kim N.-H."/>
            <person name="Lee O.R."/>
            <person name="Lee T.-H."/>
            <person name="Bashyal P."/>
            <person name="Kim T.-S."/>
            <person name="Lee W.-H."/>
            <person name="Kawkins C."/>
            <person name="Kim C.-K."/>
            <person name="Kim J.S."/>
            <person name="Ahn B.O."/>
            <person name="Rhee S.Y."/>
            <person name="Sohng J.K."/>
        </authorList>
    </citation>
    <scope>NUCLEOTIDE SEQUENCE</scope>
    <source>
        <tissue evidence="4">Leaf</tissue>
    </source>
</reference>
<dbReference type="GO" id="GO:0009308">
    <property type="term" value="P:amine metabolic process"/>
    <property type="evidence" value="ECO:0007669"/>
    <property type="project" value="UniProtKB-UniRule"/>
</dbReference>
<proteinExistence type="inferred from homology"/>
<evidence type="ECO:0000313" key="4">
    <source>
        <dbReference type="EMBL" id="KAF7802534.1"/>
    </source>
</evidence>
<dbReference type="GO" id="GO:0048038">
    <property type="term" value="F:quinone binding"/>
    <property type="evidence" value="ECO:0007669"/>
    <property type="project" value="InterPro"/>
</dbReference>
<accession>A0A834W332</accession>
<gene>
    <name evidence="4" type="ORF">G2W53_041645</name>
</gene>
<dbReference type="PANTHER" id="PTHR10638:SF87">
    <property type="entry name" value="AMINE OXIDASE [COPPER-CONTAINING] ALPHA 2, PEROXISOMAL-RELATED"/>
    <property type="match status" value="1"/>
</dbReference>
<feature type="modified residue" description="2',4',5'-topaquinone" evidence="1">
    <location>
        <position position="80"/>
    </location>
</feature>
<keyword evidence="2" id="KW-0560">Oxidoreductase</keyword>
<organism evidence="4 5">
    <name type="scientific">Senna tora</name>
    <dbReference type="NCBI Taxonomy" id="362788"/>
    <lineage>
        <taxon>Eukaryota</taxon>
        <taxon>Viridiplantae</taxon>
        <taxon>Streptophyta</taxon>
        <taxon>Embryophyta</taxon>
        <taxon>Tracheophyta</taxon>
        <taxon>Spermatophyta</taxon>
        <taxon>Magnoliopsida</taxon>
        <taxon>eudicotyledons</taxon>
        <taxon>Gunneridae</taxon>
        <taxon>Pentapetalae</taxon>
        <taxon>rosids</taxon>
        <taxon>fabids</taxon>
        <taxon>Fabales</taxon>
        <taxon>Fabaceae</taxon>
        <taxon>Caesalpinioideae</taxon>
        <taxon>Cassia clade</taxon>
        <taxon>Senna</taxon>
    </lineage>
</organism>
<evidence type="ECO:0000259" key="3">
    <source>
        <dbReference type="Pfam" id="PF01179"/>
    </source>
</evidence>